<organism evidence="1">
    <name type="scientific">viral metagenome</name>
    <dbReference type="NCBI Taxonomy" id="1070528"/>
    <lineage>
        <taxon>unclassified sequences</taxon>
        <taxon>metagenomes</taxon>
        <taxon>organismal metagenomes</taxon>
    </lineage>
</organism>
<protein>
    <submittedName>
        <fullName evidence="1">Uncharacterized protein</fullName>
    </submittedName>
</protein>
<dbReference type="AlphaFoldDB" id="A0A6C0I3P5"/>
<sequence>MENNNNNVTFVTAYLKTYEYDYDETKSFEKRLELFMKIVELNINICLFISPEYKDAIDLISNKHKNLIVIEVLSIEDLEFTKIGNRNSNPLSPPERRNNVKDSSNYMFLMNSKIEFIKKTINANPFNNDYFCWFDFSLPYIFKNMESSLTKLKKYSESNFTSEPFISMPGCWNKCSNVDVLKDFIYWRFCGGFFIGDKNSLLSFYDVSIYYFEEFLNLTKKLVWEVNYWAWLELMGYVSFTWYLADHNDTIINIPIDFML</sequence>
<accession>A0A6C0I3P5</accession>
<dbReference type="EMBL" id="MN740079">
    <property type="protein sequence ID" value="QHT87025.1"/>
    <property type="molecule type" value="Genomic_DNA"/>
</dbReference>
<dbReference type="InterPro" id="IPR011735">
    <property type="entry name" value="WlaTC/HtrL_glycosyltransf"/>
</dbReference>
<proteinExistence type="predicted"/>
<evidence type="ECO:0000313" key="1">
    <source>
        <dbReference type="EMBL" id="QHT87025.1"/>
    </source>
</evidence>
<name>A0A6C0I3P5_9ZZZZ</name>
<reference evidence="1" key="1">
    <citation type="journal article" date="2020" name="Nature">
        <title>Giant virus diversity and host interactions through global metagenomics.</title>
        <authorList>
            <person name="Schulz F."/>
            <person name="Roux S."/>
            <person name="Paez-Espino D."/>
            <person name="Jungbluth S."/>
            <person name="Walsh D.A."/>
            <person name="Denef V.J."/>
            <person name="McMahon K.D."/>
            <person name="Konstantinidis K.T."/>
            <person name="Eloe-Fadrosh E.A."/>
            <person name="Kyrpides N.C."/>
            <person name="Woyke T."/>
        </authorList>
    </citation>
    <scope>NUCLEOTIDE SEQUENCE</scope>
    <source>
        <strain evidence="1">GVMAG-M-3300023184-18</strain>
    </source>
</reference>
<dbReference type="Pfam" id="PF09612">
    <property type="entry name" value="HtrL_YibB"/>
    <property type="match status" value="1"/>
</dbReference>